<accession>A0A3M2HNS8</accession>
<evidence type="ECO:0000259" key="8">
    <source>
        <dbReference type="PROSITE" id="PS50887"/>
    </source>
</evidence>
<name>A0A3M2HNS8_9GAMM</name>
<feature type="transmembrane region" description="Helical" evidence="6">
    <location>
        <begin position="76"/>
        <end position="96"/>
    </location>
</feature>
<evidence type="ECO:0000313" key="9">
    <source>
        <dbReference type="EMBL" id="RMH89240.1"/>
    </source>
</evidence>
<dbReference type="GO" id="GO:0005886">
    <property type="term" value="C:plasma membrane"/>
    <property type="evidence" value="ECO:0007669"/>
    <property type="project" value="UniProtKB-SubCell"/>
</dbReference>
<feature type="transmembrane region" description="Helical" evidence="6">
    <location>
        <begin position="188"/>
        <end position="213"/>
    </location>
</feature>
<dbReference type="SMART" id="SM00267">
    <property type="entry name" value="GGDEF"/>
    <property type="match status" value="1"/>
</dbReference>
<evidence type="ECO:0000256" key="1">
    <source>
        <dbReference type="ARBA" id="ARBA00001946"/>
    </source>
</evidence>
<dbReference type="InterPro" id="IPR035965">
    <property type="entry name" value="PAS-like_dom_sf"/>
</dbReference>
<evidence type="ECO:0000256" key="2">
    <source>
        <dbReference type="ARBA" id="ARBA00004533"/>
    </source>
</evidence>
<dbReference type="AlphaFoldDB" id="A0A3M2HNS8"/>
<dbReference type="Pfam" id="PF08448">
    <property type="entry name" value="PAS_4"/>
    <property type="match status" value="1"/>
</dbReference>
<keyword evidence="6" id="KW-0472">Membrane</keyword>
<dbReference type="CDD" id="cd00130">
    <property type="entry name" value="PAS"/>
    <property type="match status" value="1"/>
</dbReference>
<dbReference type="FunFam" id="3.30.70.270:FF:000001">
    <property type="entry name" value="Diguanylate cyclase domain protein"/>
    <property type="match status" value="1"/>
</dbReference>
<dbReference type="Gene3D" id="3.30.450.20">
    <property type="entry name" value="PAS domain"/>
    <property type="match status" value="1"/>
</dbReference>
<feature type="transmembrane region" description="Helical" evidence="6">
    <location>
        <begin position="44"/>
        <end position="64"/>
    </location>
</feature>
<dbReference type="InterPro" id="IPR043128">
    <property type="entry name" value="Rev_trsase/Diguanyl_cyclase"/>
</dbReference>
<dbReference type="SUPFAM" id="SSF55073">
    <property type="entry name" value="Nucleotide cyclase"/>
    <property type="match status" value="1"/>
</dbReference>
<dbReference type="InterPro" id="IPR013656">
    <property type="entry name" value="PAS_4"/>
</dbReference>
<dbReference type="NCBIfam" id="TIGR00254">
    <property type="entry name" value="GGDEF"/>
    <property type="match status" value="1"/>
</dbReference>
<keyword evidence="4" id="KW-0418">Kinase</keyword>
<dbReference type="SUPFAM" id="SSF55785">
    <property type="entry name" value="PYP-like sensor domain (PAS domain)"/>
    <property type="match status" value="1"/>
</dbReference>
<dbReference type="GO" id="GO:0016301">
    <property type="term" value="F:kinase activity"/>
    <property type="evidence" value="ECO:0007669"/>
    <property type="project" value="UniProtKB-KW"/>
</dbReference>
<dbReference type="Gene3D" id="3.30.70.270">
    <property type="match status" value="1"/>
</dbReference>
<sequence>MFACASSGWSFSAPVLLTLLVGLGVTVLARWIGLRQRFAGSGAFRLMHVAILWWLAAAALEMSFHQQSCKMFWAGMAWPAILAVPTFWAIFLWQYINSIHSPIKPMTIVGLMGIPCLFWLLAITNPWHWQFYGQGSAPISAEVGAPIVYQHQWLFFVAAAYGYPFMLFCIGITVRAALASKGVHRRQFLIFLVLTTVPWVANISYVAFGWMLFGFDPTPFSFAITLTGFGWLITGMRLFDLLPVARHLLLDALIDPVLVVDPQRRVIEANPAALRLAGLDRNWQGRALADWPLIGEALDDLLVKETLAEESQVLNLEARGQHFEVRAREINKAERDGTLLLGRMLYLRDVTEYQHSQQRLAESLALSKQQLETISALLDTLQSQALRDPLTGLFNRRYLDEFFTLELARAQRDATPIALAMLDLDHFKQLNDTHGHGAGDDALKGVATFLLEGLRTTDAVFRVGGEEFLVVLPRTRGREALEKLKRLCSQFAELEIQTRAGPLRLTMSVGLALYPPHATDLSGLMQQADAQLYRAKRDGRNCVAASLETQGAQ</sequence>
<evidence type="ECO:0000256" key="4">
    <source>
        <dbReference type="ARBA" id="ARBA00022777"/>
    </source>
</evidence>
<evidence type="ECO:0000313" key="10">
    <source>
        <dbReference type="Proteomes" id="UP000269774"/>
    </source>
</evidence>
<reference evidence="9 10" key="1">
    <citation type="submission" date="2018-10" db="EMBL/GenBank/DDBJ databases">
        <title>Pseudomonas zhaodongensis NEAU-ST5-21(T) genome.</title>
        <authorList>
            <person name="Peng J."/>
            <person name="Liu Z.-P."/>
        </authorList>
    </citation>
    <scope>NUCLEOTIDE SEQUENCE [LARGE SCALE GENOMIC DNA]</scope>
    <source>
        <strain evidence="9 10">NEAU-ST5-21</strain>
    </source>
</reference>
<evidence type="ECO:0000256" key="5">
    <source>
        <dbReference type="ARBA" id="ARBA00034247"/>
    </source>
</evidence>
<comment type="catalytic activity">
    <reaction evidence="5">
        <text>2 GTP = 3',3'-c-di-GMP + 2 diphosphate</text>
        <dbReference type="Rhea" id="RHEA:24898"/>
        <dbReference type="ChEBI" id="CHEBI:33019"/>
        <dbReference type="ChEBI" id="CHEBI:37565"/>
        <dbReference type="ChEBI" id="CHEBI:58805"/>
        <dbReference type="EC" id="2.7.7.65"/>
    </reaction>
</comment>
<evidence type="ECO:0000259" key="7">
    <source>
        <dbReference type="PROSITE" id="PS50112"/>
    </source>
</evidence>
<dbReference type="OrthoDB" id="9812260at2"/>
<organism evidence="9 10">
    <name type="scientific">Stutzerimonas zhaodongensis</name>
    <dbReference type="NCBI Taxonomy" id="1176257"/>
    <lineage>
        <taxon>Bacteria</taxon>
        <taxon>Pseudomonadati</taxon>
        <taxon>Pseudomonadota</taxon>
        <taxon>Gammaproteobacteria</taxon>
        <taxon>Pseudomonadales</taxon>
        <taxon>Pseudomonadaceae</taxon>
        <taxon>Stutzerimonas</taxon>
    </lineage>
</organism>
<protein>
    <recommendedName>
        <fullName evidence="3">diguanylate cyclase</fullName>
        <ecNumber evidence="3">2.7.7.65</ecNumber>
    </recommendedName>
</protein>
<dbReference type="InterPro" id="IPR029787">
    <property type="entry name" value="Nucleotide_cyclase"/>
</dbReference>
<evidence type="ECO:0000256" key="3">
    <source>
        <dbReference type="ARBA" id="ARBA00012528"/>
    </source>
</evidence>
<feature type="transmembrane region" description="Helical" evidence="6">
    <location>
        <begin position="153"/>
        <end position="176"/>
    </location>
</feature>
<dbReference type="Pfam" id="PF16927">
    <property type="entry name" value="HisKA_7TM"/>
    <property type="match status" value="1"/>
</dbReference>
<evidence type="ECO:0000256" key="6">
    <source>
        <dbReference type="SAM" id="Phobius"/>
    </source>
</evidence>
<gene>
    <name evidence="9" type="ORF">EA797_14990</name>
</gene>
<dbReference type="InterPro" id="IPR050469">
    <property type="entry name" value="Diguanylate_Cyclase"/>
</dbReference>
<keyword evidence="6" id="KW-0812">Transmembrane</keyword>
<dbReference type="CDD" id="cd01949">
    <property type="entry name" value="GGDEF"/>
    <property type="match status" value="1"/>
</dbReference>
<dbReference type="PROSITE" id="PS50887">
    <property type="entry name" value="GGDEF"/>
    <property type="match status" value="1"/>
</dbReference>
<keyword evidence="10" id="KW-1185">Reference proteome</keyword>
<feature type="domain" description="GGDEF" evidence="8">
    <location>
        <begin position="415"/>
        <end position="548"/>
    </location>
</feature>
<proteinExistence type="predicted"/>
<dbReference type="GO" id="GO:0052621">
    <property type="term" value="F:diguanylate cyclase activity"/>
    <property type="evidence" value="ECO:0007669"/>
    <property type="project" value="UniProtKB-EC"/>
</dbReference>
<dbReference type="PROSITE" id="PS50112">
    <property type="entry name" value="PAS"/>
    <property type="match status" value="1"/>
</dbReference>
<dbReference type="EC" id="2.7.7.65" evidence="3"/>
<comment type="cofactor">
    <cofactor evidence="1">
        <name>Mg(2+)</name>
        <dbReference type="ChEBI" id="CHEBI:18420"/>
    </cofactor>
</comment>
<keyword evidence="6" id="KW-1133">Transmembrane helix</keyword>
<dbReference type="Proteomes" id="UP000269774">
    <property type="component" value="Unassembled WGS sequence"/>
</dbReference>
<keyword evidence="4" id="KW-0808">Transferase</keyword>
<feature type="transmembrane region" description="Helical" evidence="6">
    <location>
        <begin position="12"/>
        <end position="32"/>
    </location>
</feature>
<dbReference type="InterPro" id="IPR000014">
    <property type="entry name" value="PAS"/>
</dbReference>
<feature type="transmembrane region" description="Helical" evidence="6">
    <location>
        <begin position="108"/>
        <end position="129"/>
    </location>
</feature>
<dbReference type="EMBL" id="RFFM01000003">
    <property type="protein sequence ID" value="RMH89240.1"/>
    <property type="molecule type" value="Genomic_DNA"/>
</dbReference>
<dbReference type="InterPro" id="IPR031621">
    <property type="entry name" value="HisKA_7TM"/>
</dbReference>
<dbReference type="RefSeq" id="WP_122166599.1">
    <property type="nucleotide sequence ID" value="NZ_JAMOIB010000004.1"/>
</dbReference>
<feature type="domain" description="PAS" evidence="7">
    <location>
        <begin position="249"/>
        <end position="282"/>
    </location>
</feature>
<dbReference type="PANTHER" id="PTHR45138">
    <property type="entry name" value="REGULATORY COMPONENTS OF SENSORY TRANSDUCTION SYSTEM"/>
    <property type="match status" value="1"/>
</dbReference>
<dbReference type="InterPro" id="IPR000160">
    <property type="entry name" value="GGDEF_dom"/>
</dbReference>
<comment type="caution">
    <text evidence="9">The sequence shown here is derived from an EMBL/GenBank/DDBJ whole genome shotgun (WGS) entry which is preliminary data.</text>
</comment>
<dbReference type="Pfam" id="PF00990">
    <property type="entry name" value="GGDEF"/>
    <property type="match status" value="1"/>
</dbReference>
<comment type="subcellular location">
    <subcellularLocation>
        <location evidence="2">Cell inner membrane</location>
    </subcellularLocation>
</comment>
<dbReference type="PANTHER" id="PTHR45138:SF9">
    <property type="entry name" value="DIGUANYLATE CYCLASE DGCM-RELATED"/>
    <property type="match status" value="1"/>
</dbReference>